<proteinExistence type="predicted"/>
<feature type="compositionally biased region" description="Basic and acidic residues" evidence="1">
    <location>
        <begin position="128"/>
        <end position="144"/>
    </location>
</feature>
<name>A0A1Y1Y740_9PLEO</name>
<comment type="caution">
    <text evidence="2">The sequence shown here is derived from an EMBL/GenBank/DDBJ whole genome shotgun (WGS) entry which is preliminary data.</text>
</comment>
<feature type="region of interest" description="Disordered" evidence="1">
    <location>
        <begin position="16"/>
        <end position="47"/>
    </location>
</feature>
<dbReference type="AlphaFoldDB" id="A0A1Y1Y740"/>
<reference evidence="2 3" key="1">
    <citation type="submission" date="2016-07" db="EMBL/GenBank/DDBJ databases">
        <title>Pervasive Adenine N6-methylation of Active Genes in Fungi.</title>
        <authorList>
            <consortium name="DOE Joint Genome Institute"/>
            <person name="Mondo S.J."/>
            <person name="Dannebaum R.O."/>
            <person name="Kuo R.C."/>
            <person name="Labutti K."/>
            <person name="Haridas S."/>
            <person name="Kuo A."/>
            <person name="Salamov A."/>
            <person name="Ahrendt S.R."/>
            <person name="Lipzen A."/>
            <person name="Sullivan W."/>
            <person name="Andreopoulos W.B."/>
            <person name="Clum A."/>
            <person name="Lindquist E."/>
            <person name="Daum C."/>
            <person name="Ramamoorthy G.K."/>
            <person name="Gryganskyi A."/>
            <person name="Culley D."/>
            <person name="Magnuson J.K."/>
            <person name="James T.Y."/>
            <person name="O'Malley M.A."/>
            <person name="Stajich J.E."/>
            <person name="Spatafora J.W."/>
            <person name="Visel A."/>
            <person name="Grigoriev I.V."/>
        </authorList>
    </citation>
    <scope>NUCLEOTIDE SEQUENCE [LARGE SCALE GENOMIC DNA]</scope>
    <source>
        <strain evidence="2 3">CBS 115471</strain>
    </source>
</reference>
<sequence length="144" mass="14983">MWIFFPARRMRRQLPSSVLNRGATEEANVEDPPDQSAGQNARNAGMGAVGALGGAAKGLFDTTGNTVGALGEGLTGTVAGVGKSLSSAAMYGGSALGGAGKCVGRGIGLGVKDNSKGMKSKGKWSIARTRERRDWKGEREKWRE</sequence>
<evidence type="ECO:0000313" key="3">
    <source>
        <dbReference type="Proteomes" id="UP000193144"/>
    </source>
</evidence>
<protein>
    <submittedName>
        <fullName evidence="2">Uncharacterized protein</fullName>
    </submittedName>
</protein>
<accession>A0A1Y1Y740</accession>
<organism evidence="2 3">
    <name type="scientific">Clohesyomyces aquaticus</name>
    <dbReference type="NCBI Taxonomy" id="1231657"/>
    <lineage>
        <taxon>Eukaryota</taxon>
        <taxon>Fungi</taxon>
        <taxon>Dikarya</taxon>
        <taxon>Ascomycota</taxon>
        <taxon>Pezizomycotina</taxon>
        <taxon>Dothideomycetes</taxon>
        <taxon>Pleosporomycetidae</taxon>
        <taxon>Pleosporales</taxon>
        <taxon>Lindgomycetaceae</taxon>
        <taxon>Clohesyomyces</taxon>
    </lineage>
</organism>
<evidence type="ECO:0000313" key="2">
    <source>
        <dbReference type="EMBL" id="ORX93546.1"/>
    </source>
</evidence>
<dbReference type="OrthoDB" id="3799844at2759"/>
<evidence type="ECO:0000256" key="1">
    <source>
        <dbReference type="SAM" id="MobiDB-lite"/>
    </source>
</evidence>
<gene>
    <name evidence="2" type="ORF">BCR34DRAFT_580438</name>
</gene>
<feature type="region of interest" description="Disordered" evidence="1">
    <location>
        <begin position="114"/>
        <end position="144"/>
    </location>
</feature>
<keyword evidence="3" id="KW-1185">Reference proteome</keyword>
<dbReference type="Proteomes" id="UP000193144">
    <property type="component" value="Unassembled WGS sequence"/>
</dbReference>
<dbReference type="EMBL" id="MCFA01000336">
    <property type="protein sequence ID" value="ORX93546.1"/>
    <property type="molecule type" value="Genomic_DNA"/>
</dbReference>